<comment type="caution">
    <text evidence="2">The sequence shown here is derived from an EMBL/GenBank/DDBJ whole genome shotgun (WGS) entry which is preliminary data.</text>
</comment>
<dbReference type="PANTHER" id="PTHR15160:SF1">
    <property type="entry name" value="VON HIPPEL-LINDAU DISEASE TUMOR SUPPRESSOR"/>
    <property type="match status" value="1"/>
</dbReference>
<evidence type="ECO:0000259" key="1">
    <source>
        <dbReference type="PROSITE" id="PS51658"/>
    </source>
</evidence>
<organism evidence="2">
    <name type="scientific">marine sediment metagenome</name>
    <dbReference type="NCBI Taxonomy" id="412755"/>
    <lineage>
        <taxon>unclassified sequences</taxon>
        <taxon>metagenomes</taxon>
        <taxon>ecological metagenomes</taxon>
    </lineage>
</organism>
<gene>
    <name evidence="2" type="ORF">S01H1_49532</name>
</gene>
<feature type="domain" description="BFN" evidence="1">
    <location>
        <begin position="1"/>
        <end position="129"/>
    </location>
</feature>
<evidence type="ECO:0000313" key="2">
    <source>
        <dbReference type="EMBL" id="GAG23037.1"/>
    </source>
</evidence>
<feature type="non-terminal residue" evidence="2">
    <location>
        <position position="1"/>
    </location>
</feature>
<dbReference type="InterPro" id="IPR036104">
    <property type="entry name" value="BFN_sf"/>
</dbReference>
<sequence length="158" mass="17199">IADLAVADGEDDGGVLIVLKGEGGESLVIAIGLAEATAIAKELQELEFSRPLTHDLMRDIVDTLGARVDRVEILELRDGTYYAELVIVDSGGQTRRIDSRPSDAIALALRTGSPVFADEQILIQDDPEAQEFPPATDKESWKKILEGMTPEDFGKYKM</sequence>
<dbReference type="EMBL" id="BARS01031872">
    <property type="protein sequence ID" value="GAG23037.1"/>
    <property type="molecule type" value="Genomic_DNA"/>
</dbReference>
<dbReference type="InterPro" id="IPR003729">
    <property type="entry name" value="Bi_nuclease_dom"/>
</dbReference>
<dbReference type="AlphaFoldDB" id="X0WIJ9"/>
<proteinExistence type="predicted"/>
<dbReference type="PROSITE" id="PS51658">
    <property type="entry name" value="BFN"/>
    <property type="match status" value="1"/>
</dbReference>
<protein>
    <recommendedName>
        <fullName evidence="1">BFN domain-containing protein</fullName>
    </recommendedName>
</protein>
<reference evidence="2" key="1">
    <citation type="journal article" date="2014" name="Front. Microbiol.">
        <title>High frequency of phylogenetically diverse reductive dehalogenase-homologous genes in deep subseafloor sedimentary metagenomes.</title>
        <authorList>
            <person name="Kawai M."/>
            <person name="Futagami T."/>
            <person name="Toyoda A."/>
            <person name="Takaki Y."/>
            <person name="Nishi S."/>
            <person name="Hori S."/>
            <person name="Arai W."/>
            <person name="Tsubouchi T."/>
            <person name="Morono Y."/>
            <person name="Uchiyama I."/>
            <person name="Ito T."/>
            <person name="Fujiyama A."/>
            <person name="Inagaki F."/>
            <person name="Takami H."/>
        </authorList>
    </citation>
    <scope>NUCLEOTIDE SEQUENCE</scope>
    <source>
        <strain evidence="2">Expedition CK06-06</strain>
    </source>
</reference>
<dbReference type="SUPFAM" id="SSF103256">
    <property type="entry name" value="Hypothetical protein TM0160"/>
    <property type="match status" value="1"/>
</dbReference>
<dbReference type="PANTHER" id="PTHR15160">
    <property type="entry name" value="VON HIPPEL-LINDAU PROTEIN"/>
    <property type="match status" value="1"/>
</dbReference>
<dbReference type="Gene3D" id="3.10.690.10">
    <property type="entry name" value="Bifunctional nuclease domain"/>
    <property type="match status" value="1"/>
</dbReference>
<dbReference type="GO" id="GO:0004518">
    <property type="term" value="F:nuclease activity"/>
    <property type="evidence" value="ECO:0007669"/>
    <property type="project" value="InterPro"/>
</dbReference>
<accession>X0WIJ9</accession>
<dbReference type="Pfam" id="PF02577">
    <property type="entry name" value="BFN_dom"/>
    <property type="match status" value="1"/>
</dbReference>
<name>X0WIJ9_9ZZZZ</name>